<reference evidence="1" key="1">
    <citation type="submission" date="2024-03" db="EMBL/GenBank/DDBJ databases">
        <title>Deinococcus weizhi sp. nov., isolated from human skin.</title>
        <authorList>
            <person name="Wei Z."/>
            <person name="Tian F."/>
            <person name="Yang C."/>
            <person name="Xin L.T."/>
            <person name="Wen Z.J."/>
            <person name="Lan K.C."/>
            <person name="Yu L."/>
            <person name="Zhe W."/>
            <person name="Dan F.D."/>
            <person name="Jun W."/>
            <person name="Rui Z."/>
            <person name="Yong X.J."/>
            <person name="Ting Y."/>
            <person name="Wei X."/>
            <person name="Xu Z.G."/>
            <person name="Xin Z."/>
            <person name="Dong F.G."/>
            <person name="Ni X.M."/>
            <person name="Zheng M.G."/>
            <person name="Chun Y."/>
            <person name="Qian W.X."/>
        </authorList>
    </citation>
    <scope>NUCLEOTIDE SEQUENCE</scope>
    <source>
        <strain evidence="1">VB142</strain>
    </source>
</reference>
<gene>
    <name evidence="1" type="ORF">WDJ50_02715</name>
</gene>
<protein>
    <recommendedName>
        <fullName evidence="2">ArsR family transcriptional regulator</fullName>
    </recommendedName>
</protein>
<proteinExistence type="predicted"/>
<name>A0AAU6Q3W2_9DEIO</name>
<dbReference type="InterPro" id="IPR036390">
    <property type="entry name" value="WH_DNA-bd_sf"/>
</dbReference>
<evidence type="ECO:0000313" key="1">
    <source>
        <dbReference type="EMBL" id="WYF45049.1"/>
    </source>
</evidence>
<dbReference type="EMBL" id="CP149782">
    <property type="protein sequence ID" value="WYF45049.1"/>
    <property type="molecule type" value="Genomic_DNA"/>
</dbReference>
<sequence>MIAIQPRSAKHLVLSRLSDEPQTTASVLSRVQAQQVAALQAVPMSEDLLLRHLRVLMAAGYADSPEDDHWRLTDVGEIALEGLGIWRARRAGAVDVRLSLAGAP</sequence>
<organism evidence="1">
    <name type="scientific">Deinococcus sp. VB142</name>
    <dbReference type="NCBI Taxonomy" id="3112952"/>
    <lineage>
        <taxon>Bacteria</taxon>
        <taxon>Thermotogati</taxon>
        <taxon>Deinococcota</taxon>
        <taxon>Deinococci</taxon>
        <taxon>Deinococcales</taxon>
        <taxon>Deinococcaceae</taxon>
        <taxon>Deinococcus</taxon>
    </lineage>
</organism>
<evidence type="ECO:0008006" key="2">
    <source>
        <dbReference type="Google" id="ProtNLM"/>
    </source>
</evidence>
<dbReference type="InterPro" id="IPR036388">
    <property type="entry name" value="WH-like_DNA-bd_sf"/>
</dbReference>
<dbReference type="Gene3D" id="1.10.10.10">
    <property type="entry name" value="Winged helix-like DNA-binding domain superfamily/Winged helix DNA-binding domain"/>
    <property type="match status" value="1"/>
</dbReference>
<dbReference type="RefSeq" id="WP_339096221.1">
    <property type="nucleotide sequence ID" value="NZ_CP149782.1"/>
</dbReference>
<dbReference type="AlphaFoldDB" id="A0AAU6Q3W2"/>
<dbReference type="SUPFAM" id="SSF46785">
    <property type="entry name" value="Winged helix' DNA-binding domain"/>
    <property type="match status" value="1"/>
</dbReference>
<accession>A0AAU6Q3W2</accession>